<evidence type="ECO:0000256" key="1">
    <source>
        <dbReference type="SAM" id="MobiDB-lite"/>
    </source>
</evidence>
<sequence length="138" mass="15059">MQGGANASPISLEANSDDPQRQWRRRRSKPVDIEHFKRRRNSIADDPPYPPANDDCTDKDAPSKSPSSSDASPNNAPSSPFSPDVPRPKTSISMVNYHLHTRVSSLFSSGHDVPYALNELVLHSSGVCPLGTVLLQIV</sequence>
<dbReference type="EMBL" id="KN834806">
    <property type="protein sequence ID" value="KIK55468.1"/>
    <property type="molecule type" value="Genomic_DNA"/>
</dbReference>
<accession>A0A0D0CKA0</accession>
<protein>
    <submittedName>
        <fullName evidence="2">Uncharacterized protein</fullName>
    </submittedName>
</protein>
<evidence type="ECO:0000313" key="3">
    <source>
        <dbReference type="Proteomes" id="UP000053593"/>
    </source>
</evidence>
<name>A0A0D0CKA0_9AGAR</name>
<proteinExistence type="predicted"/>
<organism evidence="2 3">
    <name type="scientific">Collybiopsis luxurians FD-317 M1</name>
    <dbReference type="NCBI Taxonomy" id="944289"/>
    <lineage>
        <taxon>Eukaryota</taxon>
        <taxon>Fungi</taxon>
        <taxon>Dikarya</taxon>
        <taxon>Basidiomycota</taxon>
        <taxon>Agaricomycotina</taxon>
        <taxon>Agaricomycetes</taxon>
        <taxon>Agaricomycetidae</taxon>
        <taxon>Agaricales</taxon>
        <taxon>Marasmiineae</taxon>
        <taxon>Omphalotaceae</taxon>
        <taxon>Collybiopsis</taxon>
        <taxon>Collybiopsis luxurians</taxon>
    </lineage>
</organism>
<feature type="region of interest" description="Disordered" evidence="1">
    <location>
        <begin position="1"/>
        <end position="90"/>
    </location>
</feature>
<feature type="compositionally biased region" description="Low complexity" evidence="1">
    <location>
        <begin position="63"/>
        <end position="84"/>
    </location>
</feature>
<evidence type="ECO:0000313" key="2">
    <source>
        <dbReference type="EMBL" id="KIK55468.1"/>
    </source>
</evidence>
<gene>
    <name evidence="2" type="ORF">GYMLUDRAFT_248712</name>
</gene>
<reference evidence="2 3" key="1">
    <citation type="submission" date="2014-04" db="EMBL/GenBank/DDBJ databases">
        <title>Evolutionary Origins and Diversification of the Mycorrhizal Mutualists.</title>
        <authorList>
            <consortium name="DOE Joint Genome Institute"/>
            <consortium name="Mycorrhizal Genomics Consortium"/>
            <person name="Kohler A."/>
            <person name="Kuo A."/>
            <person name="Nagy L.G."/>
            <person name="Floudas D."/>
            <person name="Copeland A."/>
            <person name="Barry K.W."/>
            <person name="Cichocki N."/>
            <person name="Veneault-Fourrey C."/>
            <person name="LaButti K."/>
            <person name="Lindquist E.A."/>
            <person name="Lipzen A."/>
            <person name="Lundell T."/>
            <person name="Morin E."/>
            <person name="Murat C."/>
            <person name="Riley R."/>
            <person name="Ohm R."/>
            <person name="Sun H."/>
            <person name="Tunlid A."/>
            <person name="Henrissat B."/>
            <person name="Grigoriev I.V."/>
            <person name="Hibbett D.S."/>
            <person name="Martin F."/>
        </authorList>
    </citation>
    <scope>NUCLEOTIDE SEQUENCE [LARGE SCALE GENOMIC DNA]</scope>
    <source>
        <strain evidence="2 3">FD-317 M1</strain>
    </source>
</reference>
<dbReference type="HOGENOM" id="CLU_1855493_0_0_1"/>
<keyword evidence="3" id="KW-1185">Reference proteome</keyword>
<dbReference type="AlphaFoldDB" id="A0A0D0CKA0"/>
<dbReference type="Proteomes" id="UP000053593">
    <property type="component" value="Unassembled WGS sequence"/>
</dbReference>